<feature type="signal peptide" evidence="1">
    <location>
        <begin position="1"/>
        <end position="21"/>
    </location>
</feature>
<keyword evidence="1" id="KW-0732">Signal</keyword>
<proteinExistence type="predicted"/>
<evidence type="ECO:0000313" key="3">
    <source>
        <dbReference type="Proteomes" id="UP000220836"/>
    </source>
</evidence>
<evidence type="ECO:0008006" key="4">
    <source>
        <dbReference type="Google" id="ProtNLM"/>
    </source>
</evidence>
<dbReference type="AlphaFoldDB" id="A0A238K9A6"/>
<sequence>MIRLFVMAIAAVLSCTQLVSAQGREAIGYGRLINNDLLGDLGDRWQSGSVSSSRLYGAGWDGELPDRPFDILEFRLGGQVITPQDLRNPPDGDRPFAGVLSLGLHTHFERGGNEITLGGDLVFTGPQTRLSDLHTGIHDMLGQPPARPSVLEDQIKDGFYPTFVGEVGRQIGIGQGALRPFTELRWGVETMARIGVDYTLGSVGQGELLVRDPVTGQRYRAIYEQAPGFSYVLGGDVAFVENSALLPEDRGYKVEQMRSRVRAGLHWQGEQNSTFYGLTYLSEEFDGQPGGQVVGSIRLKISF</sequence>
<gene>
    <name evidence="2" type="ORF">PEV8663_01736</name>
</gene>
<dbReference type="Gene3D" id="2.40.128.140">
    <property type="entry name" value="Outer membrane protein"/>
    <property type="match status" value="1"/>
</dbReference>
<organism evidence="2 3">
    <name type="scientific">Pelagimonas varians</name>
    <dbReference type="NCBI Taxonomy" id="696760"/>
    <lineage>
        <taxon>Bacteria</taxon>
        <taxon>Pseudomonadati</taxon>
        <taxon>Pseudomonadota</taxon>
        <taxon>Alphaproteobacteria</taxon>
        <taxon>Rhodobacterales</taxon>
        <taxon>Roseobacteraceae</taxon>
        <taxon>Pelagimonas</taxon>
    </lineage>
</organism>
<dbReference type="InterPro" id="IPR037107">
    <property type="entry name" value="Put_OMP_sf"/>
</dbReference>
<dbReference type="RefSeq" id="WP_097804247.1">
    <property type="nucleotide sequence ID" value="NZ_FXYH01000005.1"/>
</dbReference>
<evidence type="ECO:0000313" key="2">
    <source>
        <dbReference type="EMBL" id="SMX39501.1"/>
    </source>
</evidence>
<feature type="chain" id="PRO_5012624562" description="DUF2219 domain-containing protein" evidence="1">
    <location>
        <begin position="22"/>
        <end position="303"/>
    </location>
</feature>
<protein>
    <recommendedName>
        <fullName evidence="4">DUF2219 domain-containing protein</fullName>
    </recommendedName>
</protein>
<dbReference type="PROSITE" id="PS51257">
    <property type="entry name" value="PROKAR_LIPOPROTEIN"/>
    <property type="match status" value="1"/>
</dbReference>
<dbReference type="EMBL" id="FXYH01000005">
    <property type="protein sequence ID" value="SMX39501.1"/>
    <property type="molecule type" value="Genomic_DNA"/>
</dbReference>
<dbReference type="Pfam" id="PF09982">
    <property type="entry name" value="LpxR"/>
    <property type="match status" value="1"/>
</dbReference>
<name>A0A238K9A6_9RHOB</name>
<dbReference type="OrthoDB" id="7721289at2"/>
<reference evidence="2 3" key="1">
    <citation type="submission" date="2017-05" db="EMBL/GenBank/DDBJ databases">
        <authorList>
            <person name="Song R."/>
            <person name="Chenine A.L."/>
            <person name="Ruprecht R.M."/>
        </authorList>
    </citation>
    <scope>NUCLEOTIDE SEQUENCE [LARGE SCALE GENOMIC DNA]</scope>
    <source>
        <strain evidence="2 3">CECT 8663</strain>
    </source>
</reference>
<accession>A0A238K9A6</accession>
<keyword evidence="3" id="KW-1185">Reference proteome</keyword>
<dbReference type="InterPro" id="IPR018707">
    <property type="entry name" value="LpxR"/>
</dbReference>
<evidence type="ECO:0000256" key="1">
    <source>
        <dbReference type="SAM" id="SignalP"/>
    </source>
</evidence>
<dbReference type="Proteomes" id="UP000220836">
    <property type="component" value="Unassembled WGS sequence"/>
</dbReference>